<dbReference type="AlphaFoldDB" id="A0A2N5XLT7"/>
<evidence type="ECO:0000256" key="12">
    <source>
        <dbReference type="SAM" id="Phobius"/>
    </source>
</evidence>
<sequence length="359" mass="37410">MIRFLQSNREASVAIIILLLFVVLGIVDSSYLSVETVISIYNNSLTLFVLAIGATMVMATRGLDVSVGSIMGLAAAIGGICMNAGLGIPLSIFIALLVGLACGLFNGFMVAILRVPAIVSTLGTLGLYRGFVHLATGGKWIEGLPEGFKDLSHAAIWGLSPLAITVLVLLIAAHVFLRYTAFGQSIFAVGDNREGARLLGIRVNTVQLTAYAINGVLAALAGVIFAAQIGFIPNTAGNGMEMRAIASGVLGGVSLLGGTGTVIGATLGAYFMTSIDSVLVMLRLDAFWNDMIAGAILLIVLIVDGRIREAMAQSMRYHKYRKFLEPDASAMTASAADDQSKATEPTAVHAATASDAKGV</sequence>
<evidence type="ECO:0000313" key="13">
    <source>
        <dbReference type="EMBL" id="PLW75435.1"/>
    </source>
</evidence>
<accession>A0A2N5XLT7</accession>
<evidence type="ECO:0000256" key="5">
    <source>
        <dbReference type="ARBA" id="ARBA00022519"/>
    </source>
</evidence>
<keyword evidence="8 12" id="KW-0472">Membrane</keyword>
<feature type="transmembrane region" description="Helical" evidence="12">
    <location>
        <begin position="291"/>
        <end position="307"/>
    </location>
</feature>
<evidence type="ECO:0000256" key="7">
    <source>
        <dbReference type="ARBA" id="ARBA00022989"/>
    </source>
</evidence>
<evidence type="ECO:0000256" key="6">
    <source>
        <dbReference type="ARBA" id="ARBA00022692"/>
    </source>
</evidence>
<evidence type="ECO:0000313" key="14">
    <source>
        <dbReference type="Proteomes" id="UP000234881"/>
    </source>
</evidence>
<comment type="subunit">
    <text evidence="2">The complex is composed of two ATP-binding proteins (LsrA), two transmembrane proteins (LsrC and LsrD) and a solute-binding protein (LsrB).</text>
</comment>
<dbReference type="InterPro" id="IPR001851">
    <property type="entry name" value="ABC_transp_permease"/>
</dbReference>
<dbReference type="NCBIfam" id="NF011961">
    <property type="entry name" value="PRK15432.1"/>
    <property type="match status" value="1"/>
</dbReference>
<comment type="caution">
    <text evidence="13">The sequence shown here is derived from an EMBL/GenBank/DDBJ whole genome shotgun (WGS) entry which is preliminary data.</text>
</comment>
<evidence type="ECO:0000256" key="9">
    <source>
        <dbReference type="ARBA" id="ARBA00025439"/>
    </source>
</evidence>
<proteinExistence type="predicted"/>
<evidence type="ECO:0000256" key="11">
    <source>
        <dbReference type="SAM" id="MobiDB-lite"/>
    </source>
</evidence>
<dbReference type="Proteomes" id="UP000234881">
    <property type="component" value="Unassembled WGS sequence"/>
</dbReference>
<feature type="transmembrane region" description="Helical" evidence="12">
    <location>
        <begin position="40"/>
        <end position="58"/>
    </location>
</feature>
<feature type="transmembrane region" description="Helical" evidence="12">
    <location>
        <begin position="244"/>
        <end position="271"/>
    </location>
</feature>
<dbReference type="CDD" id="cd06579">
    <property type="entry name" value="TM_PBP1_transp_AraH_like"/>
    <property type="match status" value="1"/>
</dbReference>
<evidence type="ECO:0000256" key="4">
    <source>
        <dbReference type="ARBA" id="ARBA00022475"/>
    </source>
</evidence>
<keyword evidence="7 12" id="KW-1133">Transmembrane helix</keyword>
<dbReference type="OrthoDB" id="6384190at2"/>
<comment type="subcellular location">
    <subcellularLocation>
        <location evidence="1">Cell membrane</location>
        <topology evidence="1">Multi-pass membrane protein</topology>
    </subcellularLocation>
</comment>
<feature type="transmembrane region" description="Helical" evidence="12">
    <location>
        <begin position="92"/>
        <end position="113"/>
    </location>
</feature>
<dbReference type="GO" id="GO:0022857">
    <property type="term" value="F:transmembrane transporter activity"/>
    <property type="evidence" value="ECO:0007669"/>
    <property type="project" value="InterPro"/>
</dbReference>
<dbReference type="EMBL" id="PKUQ01000052">
    <property type="protein sequence ID" value="PLW75435.1"/>
    <property type="molecule type" value="Genomic_DNA"/>
</dbReference>
<evidence type="ECO:0000256" key="3">
    <source>
        <dbReference type="ARBA" id="ARBA00022448"/>
    </source>
</evidence>
<organism evidence="13 14">
    <name type="scientific">Cohaesibacter celericrescens</name>
    <dbReference type="NCBI Taxonomy" id="2067669"/>
    <lineage>
        <taxon>Bacteria</taxon>
        <taxon>Pseudomonadati</taxon>
        <taxon>Pseudomonadota</taxon>
        <taxon>Alphaproteobacteria</taxon>
        <taxon>Hyphomicrobiales</taxon>
        <taxon>Cohaesibacteraceae</taxon>
    </lineage>
</organism>
<evidence type="ECO:0000256" key="1">
    <source>
        <dbReference type="ARBA" id="ARBA00004651"/>
    </source>
</evidence>
<dbReference type="Pfam" id="PF02653">
    <property type="entry name" value="BPD_transp_2"/>
    <property type="match status" value="1"/>
</dbReference>
<keyword evidence="14" id="KW-1185">Reference proteome</keyword>
<feature type="transmembrane region" description="Helical" evidence="12">
    <location>
        <begin position="65"/>
        <end position="86"/>
    </location>
</feature>
<keyword evidence="4" id="KW-1003">Cell membrane</keyword>
<keyword evidence="5" id="KW-0997">Cell inner membrane</keyword>
<feature type="transmembrane region" description="Helical" evidence="12">
    <location>
        <begin position="154"/>
        <end position="177"/>
    </location>
</feature>
<feature type="region of interest" description="Disordered" evidence="11">
    <location>
        <begin position="334"/>
        <end position="359"/>
    </location>
</feature>
<reference evidence="13 14" key="1">
    <citation type="submission" date="2018-01" db="EMBL/GenBank/DDBJ databases">
        <title>The draft genome sequence of Cohaesibacter sp. H1304.</title>
        <authorList>
            <person name="Wang N.-N."/>
            <person name="Du Z.-J."/>
        </authorList>
    </citation>
    <scope>NUCLEOTIDE SEQUENCE [LARGE SCALE GENOMIC DNA]</scope>
    <source>
        <strain evidence="13 14">H1304</strain>
    </source>
</reference>
<evidence type="ECO:0000256" key="8">
    <source>
        <dbReference type="ARBA" id="ARBA00023136"/>
    </source>
</evidence>
<name>A0A2N5XLT7_9HYPH</name>
<gene>
    <name evidence="13" type="ORF">C0081_19875</name>
</gene>
<evidence type="ECO:0000256" key="10">
    <source>
        <dbReference type="ARBA" id="ARBA00039382"/>
    </source>
</evidence>
<feature type="transmembrane region" description="Helical" evidence="12">
    <location>
        <begin position="12"/>
        <end position="34"/>
    </location>
</feature>
<evidence type="ECO:0000256" key="2">
    <source>
        <dbReference type="ARBA" id="ARBA00011262"/>
    </source>
</evidence>
<protein>
    <recommendedName>
        <fullName evidence="10">Autoinducer 2 import system permease protein LsrC</fullName>
    </recommendedName>
</protein>
<feature type="transmembrane region" description="Helical" evidence="12">
    <location>
        <begin position="208"/>
        <end position="232"/>
    </location>
</feature>
<dbReference type="GO" id="GO:0005886">
    <property type="term" value="C:plasma membrane"/>
    <property type="evidence" value="ECO:0007669"/>
    <property type="project" value="UniProtKB-SubCell"/>
</dbReference>
<comment type="function">
    <text evidence="9">Part of the ABC transporter complex LsrABCD involved in autoinducer 2 (AI-2) import. Probably responsible for the translocation of the substrate across the membrane.</text>
</comment>
<dbReference type="PANTHER" id="PTHR32196:SF29">
    <property type="entry name" value="AUTOINDUCER 2 IMPORT SYSTEM PERMEASE PROTEIN LSRC"/>
    <property type="match status" value="1"/>
</dbReference>
<dbReference type="PANTHER" id="PTHR32196">
    <property type="entry name" value="ABC TRANSPORTER PERMEASE PROTEIN YPHD-RELATED-RELATED"/>
    <property type="match status" value="1"/>
</dbReference>
<keyword evidence="3" id="KW-0813">Transport</keyword>
<keyword evidence="6 12" id="KW-0812">Transmembrane</keyword>